<evidence type="ECO:0000313" key="5">
    <source>
        <dbReference type="EMBL" id="MFC3107073.1"/>
    </source>
</evidence>
<proteinExistence type="inferred from homology"/>
<reference evidence="6" key="1">
    <citation type="journal article" date="2019" name="Int. J. Syst. Evol. Microbiol.">
        <title>The Global Catalogue of Microorganisms (GCM) 10K type strain sequencing project: providing services to taxonomists for standard genome sequencing and annotation.</title>
        <authorList>
            <consortium name="The Broad Institute Genomics Platform"/>
            <consortium name="The Broad Institute Genome Sequencing Center for Infectious Disease"/>
            <person name="Wu L."/>
            <person name="Ma J."/>
        </authorList>
    </citation>
    <scope>NUCLEOTIDE SEQUENCE [LARGE SCALE GENOMIC DNA]</scope>
    <source>
        <strain evidence="6">KCTC 42986</strain>
    </source>
</reference>
<comment type="caution">
    <text evidence="5">The sequence shown here is derived from an EMBL/GenBank/DDBJ whole genome shotgun (WGS) entry which is preliminary data.</text>
</comment>
<name>A0ABV7EWB9_9BURK</name>
<dbReference type="Proteomes" id="UP001595530">
    <property type="component" value="Unassembled WGS sequence"/>
</dbReference>
<dbReference type="InterPro" id="IPR003829">
    <property type="entry name" value="Pirin_N_dom"/>
</dbReference>
<dbReference type="PANTHER" id="PTHR43594">
    <property type="entry name" value="QUERCETIN 2,3-DIOXYGENASE"/>
    <property type="match status" value="1"/>
</dbReference>
<evidence type="ECO:0000256" key="2">
    <source>
        <dbReference type="RuleBase" id="RU003457"/>
    </source>
</evidence>
<dbReference type="Pfam" id="PF05726">
    <property type="entry name" value="Pirin_C"/>
    <property type="match status" value="1"/>
</dbReference>
<accession>A0ABV7EWB9</accession>
<sequence length="297" mass="31959">MKKILGVHRAPSQHWVGDGFPVRTMFSYDTLGAQISPFLMLDFAGPTTFEPGSAAPPRGVGQHPHRGFETVTIVYKGEVEHRDSTGSGGRIGPGDVQWMTAASGILHEEFHSQALTRDGGELEMMQLWVNLPAKDKMAAPAYQSILDAQIPAVTLYDDQGQDAGRVRVIAGDFDDQRGPAHTFTPINVWDVRLQGAHGADFRVPEGHTAALIVMHGSVRVIGPDGAHSAGAAQLVLLDRAGDLVRVEADTDATILMLSGEPIDEPVVGYGPFVMNTQQEIRQAMQDFNSGRFGNIGA</sequence>
<dbReference type="SUPFAM" id="SSF51182">
    <property type="entry name" value="RmlC-like cupins"/>
    <property type="match status" value="1"/>
</dbReference>
<dbReference type="InterPro" id="IPR014710">
    <property type="entry name" value="RmlC-like_jellyroll"/>
</dbReference>
<gene>
    <name evidence="5" type="ORF">ACFOFO_03700</name>
</gene>
<dbReference type="EMBL" id="JBHRTP010000008">
    <property type="protein sequence ID" value="MFC3107073.1"/>
    <property type="molecule type" value="Genomic_DNA"/>
</dbReference>
<organism evidence="5 6">
    <name type="scientific">Undibacterium arcticum</name>
    <dbReference type="NCBI Taxonomy" id="1762892"/>
    <lineage>
        <taxon>Bacteria</taxon>
        <taxon>Pseudomonadati</taxon>
        <taxon>Pseudomonadota</taxon>
        <taxon>Betaproteobacteria</taxon>
        <taxon>Burkholderiales</taxon>
        <taxon>Oxalobacteraceae</taxon>
        <taxon>Undibacterium</taxon>
    </lineage>
</organism>
<feature type="domain" description="Pirin N-terminal" evidence="3">
    <location>
        <begin position="22"/>
        <end position="129"/>
    </location>
</feature>
<keyword evidence="6" id="KW-1185">Reference proteome</keyword>
<dbReference type="CDD" id="cd02909">
    <property type="entry name" value="cupin_pirin_N"/>
    <property type="match status" value="1"/>
</dbReference>
<dbReference type="PIRSF" id="PIRSF006232">
    <property type="entry name" value="Pirin"/>
    <property type="match status" value="1"/>
</dbReference>
<evidence type="ECO:0000313" key="6">
    <source>
        <dbReference type="Proteomes" id="UP001595530"/>
    </source>
</evidence>
<dbReference type="InterPro" id="IPR008778">
    <property type="entry name" value="Pirin_C_dom"/>
</dbReference>
<dbReference type="InterPro" id="IPR011051">
    <property type="entry name" value="RmlC_Cupin_sf"/>
</dbReference>
<dbReference type="PANTHER" id="PTHR43594:SF1">
    <property type="entry name" value="QUERCETIN 2,3-DIOXYGENASE PA2418-RELATED"/>
    <property type="match status" value="1"/>
</dbReference>
<comment type="similarity">
    <text evidence="1 2">Belongs to the pirin family.</text>
</comment>
<protein>
    <submittedName>
        <fullName evidence="5">Pirin family protein</fullName>
    </submittedName>
</protein>
<dbReference type="RefSeq" id="WP_390326360.1">
    <property type="nucleotide sequence ID" value="NZ_JBHRTP010000008.1"/>
</dbReference>
<evidence type="ECO:0000259" key="4">
    <source>
        <dbReference type="Pfam" id="PF05726"/>
    </source>
</evidence>
<dbReference type="CDD" id="cd02247">
    <property type="entry name" value="cupin_pirin_C"/>
    <property type="match status" value="1"/>
</dbReference>
<dbReference type="InterPro" id="IPR012093">
    <property type="entry name" value="Pirin"/>
</dbReference>
<dbReference type="Pfam" id="PF02678">
    <property type="entry name" value="Pirin"/>
    <property type="match status" value="1"/>
</dbReference>
<dbReference type="Gene3D" id="2.60.120.10">
    <property type="entry name" value="Jelly Rolls"/>
    <property type="match status" value="2"/>
</dbReference>
<evidence type="ECO:0000259" key="3">
    <source>
        <dbReference type="Pfam" id="PF02678"/>
    </source>
</evidence>
<feature type="domain" description="Pirin C-terminal" evidence="4">
    <location>
        <begin position="188"/>
        <end position="293"/>
    </location>
</feature>
<evidence type="ECO:0000256" key="1">
    <source>
        <dbReference type="ARBA" id="ARBA00008416"/>
    </source>
</evidence>
<dbReference type="InterPro" id="IPR053186">
    <property type="entry name" value="QDO-related"/>
</dbReference>